<dbReference type="Proteomes" id="UP000677054">
    <property type="component" value="Unassembled WGS sequence"/>
</dbReference>
<feature type="domain" description="EF-hand" evidence="5">
    <location>
        <begin position="277"/>
        <end position="312"/>
    </location>
</feature>
<evidence type="ECO:0000256" key="1">
    <source>
        <dbReference type="ARBA" id="ARBA00022837"/>
    </source>
</evidence>
<feature type="domain" description="EH" evidence="4">
    <location>
        <begin position="278"/>
        <end position="367"/>
    </location>
</feature>
<dbReference type="GO" id="GO:0005509">
    <property type="term" value="F:calcium ion binding"/>
    <property type="evidence" value="ECO:0007669"/>
    <property type="project" value="InterPro"/>
</dbReference>
<dbReference type="Pfam" id="PF12763">
    <property type="entry name" value="EH"/>
    <property type="match status" value="3"/>
</dbReference>
<evidence type="ECO:0008006" key="8">
    <source>
        <dbReference type="Google" id="ProtNLM"/>
    </source>
</evidence>
<dbReference type="SUPFAM" id="SSF57997">
    <property type="entry name" value="Tropomyosin"/>
    <property type="match status" value="1"/>
</dbReference>
<evidence type="ECO:0000259" key="5">
    <source>
        <dbReference type="PROSITE" id="PS50222"/>
    </source>
</evidence>
<dbReference type="InterPro" id="IPR000261">
    <property type="entry name" value="EH_dom"/>
</dbReference>
<keyword evidence="2" id="KW-0175">Coiled coil</keyword>
<dbReference type="PANTHER" id="PTHR11216:SF174">
    <property type="entry name" value="GH06923P"/>
    <property type="match status" value="1"/>
</dbReference>
<dbReference type="PANTHER" id="PTHR11216">
    <property type="entry name" value="EH DOMAIN"/>
    <property type="match status" value="1"/>
</dbReference>
<dbReference type="InterPro" id="IPR011992">
    <property type="entry name" value="EF-hand-dom_pair"/>
</dbReference>
<proteinExistence type="predicted"/>
<sequence length="888" mass="96387">MDLGLEVENLEKLDPANTGRVGALEAANFLKKSKLNANILGKIWDLADEGAKGYLDKAGFFMALKLISLHQNGREIAISNALLDTPPPDMGETPAPAISMMMNSSTPWIIRPSEKTKYDQLFDSLSPVDNKIPGAKVKPIMVNSKLPVDLLGKIWELSDIDKDGFLDRHEFHIAMHLVYKALEGVKVPSSLPMELMNEKTAPGRPNRLPPGAVQVLPPTPSFSSVSNPVIPVSFSPPLSSSSSAITQPHLPTSVAPDLLSGLNAVPTSESAWVVTKEERERYSVLFKASDTDKDGFVSGQEIKGVFLQSGVPQNILAHIWNLCDMDEIGKLSEDQFALAMWLVNRQLTGTPPPATLSAEMIPPSCRSKSSDSSHLPEVTQYTNPELAMLSKEIEELASEKIQLESSVMEKEAELRSREMEIHALQGELETLSLTLKQLESQKEAAQKKLDDLDSQRTSVESSLSELKRQIEMENLQVMKLREQAETQEKSLLEQEKELKGKKAELDAVNEEGRRLEDTISSCKNQLEAITKEMTDIDVFLSQGRENIDTLETEKREMEEAVAAYDSVIEGNEDALSVPDTLLRDIPLPDSLNVTSHVNHAPSSPPSTTFSQQDDPFQTRDPFSQTNGFGDPFSGEDPFKGDPFAGSDPFASAFPTADTGRKDAFAMGGGSSFDPFGAHATPSEVDGGFGGDPFAPRTSENRGAPPPRPESPIPALPPKKSNPPPPRPAPPKHTAPPAKPPPPRQVVASKEDPFDSSDPFAPSKSGSSASDQFADFAGFDKFFDSGSGTGSGSDVWRVGFSTANDPWNATGGGSPWDKTRLSPLGASESESELAWNHASGKDKDRAKGKGKVKVKDKDRGLPSEDEQMAWALADSLRLAKQSPNPSFFS</sequence>
<dbReference type="SMART" id="SM00054">
    <property type="entry name" value="EFh"/>
    <property type="match status" value="4"/>
</dbReference>
<feature type="compositionally biased region" description="Pro residues" evidence="3">
    <location>
        <begin position="703"/>
        <end position="743"/>
    </location>
</feature>
<organism evidence="6">
    <name type="scientific">Darwinula stevensoni</name>
    <dbReference type="NCBI Taxonomy" id="69355"/>
    <lineage>
        <taxon>Eukaryota</taxon>
        <taxon>Metazoa</taxon>
        <taxon>Ecdysozoa</taxon>
        <taxon>Arthropoda</taxon>
        <taxon>Crustacea</taxon>
        <taxon>Oligostraca</taxon>
        <taxon>Ostracoda</taxon>
        <taxon>Podocopa</taxon>
        <taxon>Podocopida</taxon>
        <taxon>Darwinulocopina</taxon>
        <taxon>Darwinuloidea</taxon>
        <taxon>Darwinulidae</taxon>
        <taxon>Darwinula</taxon>
    </lineage>
</organism>
<feature type="domain" description="EH" evidence="4">
    <location>
        <begin position="2"/>
        <end position="82"/>
    </location>
</feature>
<dbReference type="SUPFAM" id="SSF47473">
    <property type="entry name" value="EF-hand"/>
    <property type="match status" value="3"/>
</dbReference>
<gene>
    <name evidence="6" type="ORF">DSTB1V02_LOCUS9038</name>
</gene>
<evidence type="ECO:0000313" key="7">
    <source>
        <dbReference type="Proteomes" id="UP000677054"/>
    </source>
</evidence>
<dbReference type="Gene3D" id="1.10.287.1490">
    <property type="match status" value="1"/>
</dbReference>
<feature type="region of interest" description="Disordered" evidence="3">
    <location>
        <begin position="593"/>
        <end position="865"/>
    </location>
</feature>
<evidence type="ECO:0000313" key="6">
    <source>
        <dbReference type="EMBL" id="CAD7249239.1"/>
    </source>
</evidence>
<feature type="compositionally biased region" description="Low complexity" evidence="3">
    <location>
        <begin position="770"/>
        <end position="785"/>
    </location>
</feature>
<dbReference type="EMBL" id="CAJPEV010002191">
    <property type="protein sequence ID" value="CAG0896062.1"/>
    <property type="molecule type" value="Genomic_DNA"/>
</dbReference>
<dbReference type="GO" id="GO:0005737">
    <property type="term" value="C:cytoplasm"/>
    <property type="evidence" value="ECO:0007669"/>
    <property type="project" value="TreeGrafter"/>
</dbReference>
<dbReference type="EMBL" id="LR901708">
    <property type="protein sequence ID" value="CAD7249239.1"/>
    <property type="molecule type" value="Genomic_DNA"/>
</dbReference>
<reference evidence="6" key="1">
    <citation type="submission" date="2020-11" db="EMBL/GenBank/DDBJ databases">
        <authorList>
            <person name="Tran Van P."/>
        </authorList>
    </citation>
    <scope>NUCLEOTIDE SEQUENCE</scope>
</reference>
<dbReference type="PROSITE" id="PS50031">
    <property type="entry name" value="EH"/>
    <property type="match status" value="3"/>
</dbReference>
<name>A0A7R8XF95_9CRUS</name>
<evidence type="ECO:0000259" key="4">
    <source>
        <dbReference type="PROSITE" id="PS50031"/>
    </source>
</evidence>
<evidence type="ECO:0000256" key="3">
    <source>
        <dbReference type="SAM" id="MobiDB-lite"/>
    </source>
</evidence>
<feature type="compositionally biased region" description="Polar residues" evidence="3">
    <location>
        <begin position="607"/>
        <end position="627"/>
    </location>
</feature>
<evidence type="ECO:0000256" key="2">
    <source>
        <dbReference type="SAM" id="Coils"/>
    </source>
</evidence>
<keyword evidence="7" id="KW-1185">Reference proteome</keyword>
<dbReference type="GO" id="GO:0005886">
    <property type="term" value="C:plasma membrane"/>
    <property type="evidence" value="ECO:0007669"/>
    <property type="project" value="TreeGrafter"/>
</dbReference>
<dbReference type="InterPro" id="IPR002048">
    <property type="entry name" value="EF_hand_dom"/>
</dbReference>
<dbReference type="AlphaFoldDB" id="A0A7R8XF95"/>
<dbReference type="Gene3D" id="1.10.238.10">
    <property type="entry name" value="EF-hand"/>
    <property type="match status" value="3"/>
</dbReference>
<feature type="domain" description="EH" evidence="4">
    <location>
        <begin position="114"/>
        <end position="202"/>
    </location>
</feature>
<protein>
    <recommendedName>
        <fullName evidence="8">Epidermal growth factor receptor substrate 15-like 1</fullName>
    </recommendedName>
</protein>
<feature type="domain" description="EF-hand" evidence="5">
    <location>
        <begin position="146"/>
        <end position="181"/>
    </location>
</feature>
<dbReference type="PROSITE" id="PS00018">
    <property type="entry name" value="EF_HAND_1"/>
    <property type="match status" value="2"/>
</dbReference>
<dbReference type="SMART" id="SM00027">
    <property type="entry name" value="EH"/>
    <property type="match status" value="3"/>
</dbReference>
<keyword evidence="1" id="KW-0106">Calcium</keyword>
<dbReference type="GO" id="GO:0016197">
    <property type="term" value="P:endosomal transport"/>
    <property type="evidence" value="ECO:0007669"/>
    <property type="project" value="TreeGrafter"/>
</dbReference>
<dbReference type="CDD" id="cd00052">
    <property type="entry name" value="EH"/>
    <property type="match status" value="3"/>
</dbReference>
<dbReference type="OrthoDB" id="524326at2759"/>
<feature type="coiled-coil region" evidence="2">
    <location>
        <begin position="386"/>
        <end position="567"/>
    </location>
</feature>
<dbReference type="PROSITE" id="PS50222">
    <property type="entry name" value="EF_HAND_2"/>
    <property type="match status" value="2"/>
</dbReference>
<feature type="compositionally biased region" description="Basic and acidic residues" evidence="3">
    <location>
        <begin position="838"/>
        <end position="861"/>
    </location>
</feature>
<dbReference type="InterPro" id="IPR018247">
    <property type="entry name" value="EF_Hand_1_Ca_BS"/>
</dbReference>
<accession>A0A7R8XF95</accession>
<dbReference type="GO" id="GO:0006897">
    <property type="term" value="P:endocytosis"/>
    <property type="evidence" value="ECO:0007669"/>
    <property type="project" value="TreeGrafter"/>
</dbReference>